<name>A6DFX8_9BACT</name>
<dbReference type="Proteomes" id="UP000004947">
    <property type="component" value="Unassembled WGS sequence"/>
</dbReference>
<dbReference type="GO" id="GO:0003883">
    <property type="term" value="F:CTP synthase activity"/>
    <property type="evidence" value="ECO:0007669"/>
    <property type="project" value="UniProtKB-EC"/>
</dbReference>
<keyword evidence="3" id="KW-1185">Reference proteome</keyword>
<gene>
    <name evidence="1" type="ORF">LNTAR_16172</name>
    <name evidence="2" type="ORF">LNTAR_18198</name>
</gene>
<dbReference type="AlphaFoldDB" id="A6DFX8"/>
<dbReference type="EMBL" id="ABCK01000001">
    <property type="protein sequence ID" value="EDM29708.1"/>
    <property type="molecule type" value="Genomic_DNA"/>
</dbReference>
<reference evidence="2" key="1">
    <citation type="submission" date="2007-06" db="EMBL/GenBank/DDBJ databases">
        <authorList>
            <person name="Giovannoni S."/>
            <person name="Cho J.-C."/>
            <person name="Ferriera S."/>
            <person name="Johnson J."/>
            <person name="Kravitz S."/>
            <person name="Beeson K."/>
            <person name="Sutton G."/>
            <person name="Rogers Y.-H."/>
            <person name="Friedman R."/>
            <person name="Frazier M."/>
            <person name="Venter J.C."/>
        </authorList>
    </citation>
    <scope>NUCLEOTIDE SEQUENCE</scope>
    <source>
        <strain evidence="2">HTCC2155</strain>
    </source>
</reference>
<dbReference type="eggNOG" id="ENOG5033M6X">
    <property type="taxonomic scope" value="Bacteria"/>
</dbReference>
<sequence>MKGEQDKDVAVEMVRKSKELYPGLTSMSFDKGFYSKVDKDGQNNHSRIEALEVRAHLPVKGRRNKAAQERESKEAFVVARKQHPAVESAINALESHGFDRCPDKGTPNFERYAAMAISASNIHHLGAIIMAREIKVLRRKRKSA</sequence>
<dbReference type="EC" id="6.3.4.2" evidence="2"/>
<comment type="caution">
    <text evidence="2">The sequence shown here is derived from an EMBL/GenBank/DDBJ whole genome shotgun (WGS) entry which is preliminary data.</text>
</comment>
<dbReference type="EMBL" id="ABCK01000011">
    <property type="protein sequence ID" value="EDM27222.1"/>
    <property type="molecule type" value="Genomic_DNA"/>
</dbReference>
<evidence type="ECO:0000313" key="3">
    <source>
        <dbReference type="Proteomes" id="UP000004947"/>
    </source>
</evidence>
<evidence type="ECO:0000313" key="2">
    <source>
        <dbReference type="EMBL" id="EDM29708.1"/>
    </source>
</evidence>
<accession>A6DFX8</accession>
<protein>
    <submittedName>
        <fullName evidence="2">CTP synthetase</fullName>
        <ecNumber evidence="2">6.3.4.2</ecNumber>
    </submittedName>
</protein>
<organism evidence="2 3">
    <name type="scientific">Lentisphaera araneosa HTCC2155</name>
    <dbReference type="NCBI Taxonomy" id="313628"/>
    <lineage>
        <taxon>Bacteria</taxon>
        <taxon>Pseudomonadati</taxon>
        <taxon>Lentisphaerota</taxon>
        <taxon>Lentisphaeria</taxon>
        <taxon>Lentisphaerales</taxon>
        <taxon>Lentisphaeraceae</taxon>
        <taxon>Lentisphaera</taxon>
    </lineage>
</organism>
<proteinExistence type="predicted"/>
<reference evidence="2 3" key="2">
    <citation type="journal article" date="2010" name="J. Bacteriol.">
        <title>Genome sequence of Lentisphaera araneosa HTCC2155T, the type species of the order Lentisphaerales in the phylum Lentisphaerae.</title>
        <authorList>
            <person name="Thrash J.C."/>
            <person name="Cho J.C."/>
            <person name="Vergin K.L."/>
            <person name="Morris R.M."/>
            <person name="Giovannoni S.J."/>
        </authorList>
    </citation>
    <scope>NUCLEOTIDE SEQUENCE [LARGE SCALE GENOMIC DNA]</scope>
    <source>
        <strain evidence="2 3">HTCC2155</strain>
    </source>
</reference>
<keyword evidence="2" id="KW-0436">Ligase</keyword>
<evidence type="ECO:0000313" key="1">
    <source>
        <dbReference type="EMBL" id="EDM27222.1"/>
    </source>
</evidence>